<keyword evidence="1" id="KW-0812">Transmembrane</keyword>
<name>A0A7Z0MMG5_9GAMM</name>
<dbReference type="SUPFAM" id="SSF103481">
    <property type="entry name" value="Multidrug resistance efflux transporter EmrE"/>
    <property type="match status" value="1"/>
</dbReference>
<dbReference type="InterPro" id="IPR037185">
    <property type="entry name" value="EmrE-like"/>
</dbReference>
<proteinExistence type="predicted"/>
<evidence type="ECO:0000256" key="1">
    <source>
        <dbReference type="SAM" id="Phobius"/>
    </source>
</evidence>
<dbReference type="Proteomes" id="UP000537890">
    <property type="component" value="Unassembled WGS sequence"/>
</dbReference>
<feature type="transmembrane region" description="Helical" evidence="1">
    <location>
        <begin position="33"/>
        <end position="52"/>
    </location>
</feature>
<comment type="caution">
    <text evidence="2">The sequence shown here is derived from an EMBL/GenBank/DDBJ whole genome shotgun (WGS) entry which is preliminary data.</text>
</comment>
<organism evidence="2 3">
    <name type="scientific">Candidatus Methanofishera endochildressiae</name>
    <dbReference type="NCBI Taxonomy" id="2738884"/>
    <lineage>
        <taxon>Bacteria</taxon>
        <taxon>Pseudomonadati</taxon>
        <taxon>Pseudomonadota</taxon>
        <taxon>Gammaproteobacteria</taxon>
        <taxon>Candidatus Methanofishera</taxon>
    </lineage>
</organism>
<evidence type="ECO:0008006" key="4">
    <source>
        <dbReference type="Google" id="ProtNLM"/>
    </source>
</evidence>
<dbReference type="Gene3D" id="1.10.3730.20">
    <property type="match status" value="1"/>
</dbReference>
<protein>
    <recommendedName>
        <fullName evidence="4">EamA domain-containing protein</fullName>
    </recommendedName>
</protein>
<sequence length="107" mass="12120">MTHIWLVMIAVFATSLAQALLKKSSLYDVSTAYWIFFMGVSAVAYAISFILYSRILQYFPLNKIYPAMTVGQIILVTIYGLWIGEFIDLRHSIGLVFGLLSIYLILS</sequence>
<keyword evidence="1" id="KW-1133">Transmembrane helix</keyword>
<evidence type="ECO:0000313" key="2">
    <source>
        <dbReference type="EMBL" id="NYT46410.1"/>
    </source>
</evidence>
<dbReference type="EMBL" id="JACCHS010000003">
    <property type="protein sequence ID" value="NYT46410.1"/>
    <property type="molecule type" value="Genomic_DNA"/>
</dbReference>
<reference evidence="2 3" key="1">
    <citation type="submission" date="2020-05" db="EMBL/GenBank/DDBJ databases">
        <title>Horizontal transmission and recombination maintain forever young bacterial symbiont genomes.</title>
        <authorList>
            <person name="Russell S.L."/>
            <person name="Pepper-Tunick E."/>
            <person name="Svedberg J."/>
            <person name="Byrne A."/>
            <person name="Ruelas Castillo J."/>
            <person name="Vollmers C."/>
            <person name="Beinart R.A."/>
            <person name="Corbett-Detig R."/>
        </authorList>
    </citation>
    <scope>NUCLEOTIDE SEQUENCE [LARGE SCALE GENOMIC DNA]</scope>
    <source>
        <strain evidence="2">4727-3</strain>
    </source>
</reference>
<dbReference type="AlphaFoldDB" id="A0A7Z0MMG5"/>
<keyword evidence="1" id="KW-0472">Membrane</keyword>
<feature type="transmembrane region" description="Helical" evidence="1">
    <location>
        <begin position="64"/>
        <end position="83"/>
    </location>
</feature>
<feature type="transmembrane region" description="Helical" evidence="1">
    <location>
        <begin position="89"/>
        <end position="106"/>
    </location>
</feature>
<gene>
    <name evidence="2" type="ORF">H0A75_00510</name>
</gene>
<evidence type="ECO:0000313" key="3">
    <source>
        <dbReference type="Proteomes" id="UP000537890"/>
    </source>
</evidence>
<accession>A0A7Z0MMG5</accession>